<gene>
    <name evidence="2" type="ORF">EEJ42_38990</name>
</gene>
<name>A0A3M8TIT3_9ACTN</name>
<evidence type="ECO:0000256" key="1">
    <source>
        <dbReference type="SAM" id="Phobius"/>
    </source>
</evidence>
<reference evidence="2 3" key="1">
    <citation type="submission" date="2018-11" db="EMBL/GenBank/DDBJ databases">
        <title>The Potential of Streptomyces as Biocontrol Agents against the Tomato grey mould, Botrytis cinerea (Gray mold) Frontiers in Microbiology.</title>
        <authorList>
            <person name="Li D."/>
        </authorList>
    </citation>
    <scope>NUCLEOTIDE SEQUENCE [LARGE SCALE GENOMIC DNA]</scope>
    <source>
        <strain evidence="2 3">NEAU-LD23</strain>
    </source>
</reference>
<keyword evidence="1" id="KW-0472">Membrane</keyword>
<comment type="caution">
    <text evidence="2">The sequence shown here is derived from an EMBL/GenBank/DDBJ whole genome shotgun (WGS) entry which is preliminary data.</text>
</comment>
<keyword evidence="1" id="KW-0812">Transmembrane</keyword>
<dbReference type="AlphaFoldDB" id="A0A3M8TIT3"/>
<protein>
    <recommendedName>
        <fullName evidence="4">Integral membrane protein</fullName>
    </recommendedName>
</protein>
<keyword evidence="1" id="KW-1133">Transmembrane helix</keyword>
<evidence type="ECO:0000313" key="2">
    <source>
        <dbReference type="EMBL" id="RNF93268.1"/>
    </source>
</evidence>
<sequence>MKRHPVEPGKLVAGLVVLAVATVYGLDAAGEWDVRTLVPLMVLVGGLCVAGVVSALTYLARRKRARGTESPTP</sequence>
<evidence type="ECO:0000313" key="3">
    <source>
        <dbReference type="Proteomes" id="UP000275401"/>
    </source>
</evidence>
<dbReference type="EMBL" id="RIBZ01000766">
    <property type="protein sequence ID" value="RNF93268.1"/>
    <property type="molecule type" value="Genomic_DNA"/>
</dbReference>
<organism evidence="2 3">
    <name type="scientific">Streptomyces botrytidirepellens</name>
    <dbReference type="NCBI Taxonomy" id="2486417"/>
    <lineage>
        <taxon>Bacteria</taxon>
        <taxon>Bacillati</taxon>
        <taxon>Actinomycetota</taxon>
        <taxon>Actinomycetes</taxon>
        <taxon>Kitasatosporales</taxon>
        <taxon>Streptomycetaceae</taxon>
        <taxon>Streptomyces</taxon>
    </lineage>
</organism>
<dbReference type="Proteomes" id="UP000275401">
    <property type="component" value="Unassembled WGS sequence"/>
</dbReference>
<accession>A0A3M8TIT3</accession>
<feature type="transmembrane region" description="Helical" evidence="1">
    <location>
        <begin position="41"/>
        <end position="60"/>
    </location>
</feature>
<dbReference type="RefSeq" id="WP_123106892.1">
    <property type="nucleotide sequence ID" value="NZ_RIBZ01000766.1"/>
</dbReference>
<keyword evidence="3" id="KW-1185">Reference proteome</keyword>
<proteinExistence type="predicted"/>
<evidence type="ECO:0008006" key="4">
    <source>
        <dbReference type="Google" id="ProtNLM"/>
    </source>
</evidence>